<evidence type="ECO:0000256" key="2">
    <source>
        <dbReference type="ARBA" id="ARBA00022703"/>
    </source>
</evidence>
<keyword evidence="2" id="KW-0053">Apoptosis</keyword>
<dbReference type="PROSITE" id="PS01080">
    <property type="entry name" value="BH1"/>
    <property type="match status" value="1"/>
</dbReference>
<dbReference type="InterPro" id="IPR013279">
    <property type="entry name" value="Apop_reg_BclX"/>
</dbReference>
<keyword evidence="5" id="KW-1185">Reference proteome</keyword>
<dbReference type="CDD" id="cd06845">
    <property type="entry name" value="Bcl-2_like"/>
    <property type="match status" value="1"/>
</dbReference>
<proteinExistence type="inferred from homology"/>
<dbReference type="Pfam" id="PF00452">
    <property type="entry name" value="Bcl-2"/>
    <property type="match status" value="1"/>
</dbReference>
<dbReference type="InterPro" id="IPR020717">
    <property type="entry name" value="Bcl2_BH1_motif_CS"/>
</dbReference>
<dbReference type="PANTHER" id="PTHR11256:SF12">
    <property type="entry name" value="BCL-2-LIKE PROTEIN 1"/>
    <property type="match status" value="1"/>
</dbReference>
<comment type="caution">
    <text evidence="4">The sequence shown here is derived from an EMBL/GenBank/DDBJ whole genome shotgun (WGS) entry which is preliminary data.</text>
</comment>
<name>A0ABN9FJS8_9NEOB</name>
<reference evidence="4" key="1">
    <citation type="submission" date="2023-05" db="EMBL/GenBank/DDBJ databases">
        <authorList>
            <person name="Stuckert A."/>
        </authorList>
    </citation>
    <scope>NUCLEOTIDE SEQUENCE</scope>
</reference>
<dbReference type="SMART" id="SM00337">
    <property type="entry name" value="BCL"/>
    <property type="match status" value="1"/>
</dbReference>
<comment type="similarity">
    <text evidence="1">Belongs to the Bcl-2 family.</text>
</comment>
<evidence type="ECO:0000313" key="5">
    <source>
        <dbReference type="Proteomes" id="UP001162483"/>
    </source>
</evidence>
<evidence type="ECO:0000259" key="3">
    <source>
        <dbReference type="SMART" id="SM00337"/>
    </source>
</evidence>
<dbReference type="InterPro" id="IPR026298">
    <property type="entry name" value="Bcl-2_fam"/>
</dbReference>
<dbReference type="PRINTS" id="PR01864">
    <property type="entry name" value="APOPREGBCLX"/>
</dbReference>
<accession>A0ABN9FJS8</accession>
<dbReference type="PROSITE" id="PS50062">
    <property type="entry name" value="BCL2_FAMILY"/>
    <property type="match status" value="1"/>
</dbReference>
<dbReference type="Proteomes" id="UP001162483">
    <property type="component" value="Unassembled WGS sequence"/>
</dbReference>
<sequence>MEGGNKNLIKKFVCRKLWRKGFDPSCCSDIQSEIFANGTTPTEQVGTRPGGSTQGPVAEEVLQTLLEASEEFELRYRRAFNDLACQLHITPDTAYQSFEQVVQELFRDGINWGRIVAFFCFGGGRCVLRAQIKKWKNFCLGLFNGWQHFWIHH</sequence>
<protein>
    <recommendedName>
        <fullName evidence="3">Bcl-2 Bcl-2 homology region 1-3 domain-containing protein</fullName>
    </recommendedName>
</protein>
<evidence type="ECO:0000313" key="4">
    <source>
        <dbReference type="EMBL" id="CAI9597204.1"/>
    </source>
</evidence>
<dbReference type="PANTHER" id="PTHR11256">
    <property type="entry name" value="BCL-2 RELATED"/>
    <property type="match status" value="1"/>
</dbReference>
<dbReference type="SUPFAM" id="SSF56854">
    <property type="entry name" value="Bcl-2 inhibitors of programmed cell death"/>
    <property type="match status" value="1"/>
</dbReference>
<dbReference type="PRINTS" id="PR01862">
    <property type="entry name" value="BCL2FAMILY"/>
</dbReference>
<dbReference type="Gene3D" id="1.10.437.10">
    <property type="entry name" value="Blc2-like"/>
    <property type="match status" value="1"/>
</dbReference>
<dbReference type="InterPro" id="IPR002475">
    <property type="entry name" value="Bcl2-like"/>
</dbReference>
<dbReference type="InterPro" id="IPR046371">
    <property type="entry name" value="Bcl-2_BH1-3"/>
</dbReference>
<dbReference type="EMBL" id="CATNWA010017007">
    <property type="protein sequence ID" value="CAI9597204.1"/>
    <property type="molecule type" value="Genomic_DNA"/>
</dbReference>
<dbReference type="InterPro" id="IPR036834">
    <property type="entry name" value="Bcl-2-like_sf"/>
</dbReference>
<gene>
    <name evidence="4" type="ORF">SPARVUS_LOCUS12200271</name>
</gene>
<feature type="domain" description="Bcl-2 Bcl-2 homology region 1-3" evidence="3">
    <location>
        <begin position="65"/>
        <end position="146"/>
    </location>
</feature>
<evidence type="ECO:0000256" key="1">
    <source>
        <dbReference type="ARBA" id="ARBA00009458"/>
    </source>
</evidence>
<organism evidence="4 5">
    <name type="scientific">Staurois parvus</name>
    <dbReference type="NCBI Taxonomy" id="386267"/>
    <lineage>
        <taxon>Eukaryota</taxon>
        <taxon>Metazoa</taxon>
        <taxon>Chordata</taxon>
        <taxon>Craniata</taxon>
        <taxon>Vertebrata</taxon>
        <taxon>Euteleostomi</taxon>
        <taxon>Amphibia</taxon>
        <taxon>Batrachia</taxon>
        <taxon>Anura</taxon>
        <taxon>Neobatrachia</taxon>
        <taxon>Ranoidea</taxon>
        <taxon>Ranidae</taxon>
        <taxon>Staurois</taxon>
    </lineage>
</organism>